<sequence length="65" mass="7223">MIYLIVANQIMEVLTDMDEALEQARHYAPKVGDITVADMATGRKLIVTADGKVTDMDVNMRAVNR</sequence>
<dbReference type="RefSeq" id="WP_003842270.1">
    <property type="nucleotide sequence ID" value="NZ_AEHJ01000011.1"/>
</dbReference>
<dbReference type="AlphaFoldDB" id="A0AB72Z2G7"/>
<gene>
    <name evidence="1" type="ORF">HMPREF9003_0180</name>
</gene>
<comment type="caution">
    <text evidence="1">The sequence shown here is derived from an EMBL/GenBank/DDBJ whole genome shotgun (WGS) entry which is preliminary data.</text>
</comment>
<evidence type="ECO:0000313" key="2">
    <source>
        <dbReference type="Proteomes" id="UP000003457"/>
    </source>
</evidence>
<dbReference type="Proteomes" id="UP000003457">
    <property type="component" value="Unassembled WGS sequence"/>
</dbReference>
<dbReference type="EMBL" id="AEHJ01000011">
    <property type="protein sequence ID" value="EFO78161.1"/>
    <property type="molecule type" value="Genomic_DNA"/>
</dbReference>
<protein>
    <submittedName>
        <fullName evidence="1">Uncharacterized protein</fullName>
    </submittedName>
</protein>
<reference evidence="1 2" key="1">
    <citation type="submission" date="2010-10" db="EMBL/GenBank/DDBJ databases">
        <authorList>
            <person name="Durkin A.S."/>
            <person name="Madupu R."/>
            <person name="Torralba M."/>
            <person name="Gillis M."/>
            <person name="Methe B."/>
            <person name="Sutton G."/>
            <person name="Nelson K.E."/>
        </authorList>
    </citation>
    <scope>NUCLEOTIDE SEQUENCE [LARGE SCALE GENOMIC DNA]</scope>
    <source>
        <strain evidence="1 2">JCVIHMP022</strain>
    </source>
</reference>
<accession>A0AB72Z2G7</accession>
<proteinExistence type="predicted"/>
<organism evidence="1 2">
    <name type="scientific">Bifidobacterium dentium JCVIHMP022</name>
    <dbReference type="NCBI Taxonomy" id="553191"/>
    <lineage>
        <taxon>Bacteria</taxon>
        <taxon>Bacillati</taxon>
        <taxon>Actinomycetota</taxon>
        <taxon>Actinomycetes</taxon>
        <taxon>Bifidobacteriales</taxon>
        <taxon>Bifidobacteriaceae</taxon>
        <taxon>Bifidobacterium</taxon>
    </lineage>
</organism>
<evidence type="ECO:0000313" key="1">
    <source>
        <dbReference type="EMBL" id="EFO78161.1"/>
    </source>
</evidence>
<name>A0AB72Z2G7_9BIFI</name>